<comment type="caution">
    <text evidence="3">The sequence shown here is derived from an EMBL/GenBank/DDBJ whole genome shotgun (WGS) entry which is preliminary data.</text>
</comment>
<dbReference type="AlphaFoldDB" id="A0AAW7K4V8"/>
<dbReference type="Proteomes" id="UP001167864">
    <property type="component" value="Unassembled WGS sequence"/>
</dbReference>
<evidence type="ECO:0000313" key="2">
    <source>
        <dbReference type="EMBL" id="CNF28726.1"/>
    </source>
</evidence>
<proteinExistence type="predicted"/>
<dbReference type="EMBL" id="JAUEHU010000012">
    <property type="protein sequence ID" value="MDN0088330.1"/>
    <property type="molecule type" value="Genomic_DNA"/>
</dbReference>
<evidence type="ECO:0000313" key="5">
    <source>
        <dbReference type="Proteomes" id="UP001167864"/>
    </source>
</evidence>
<gene>
    <name evidence="2" type="ORF">ERS137967_03737</name>
    <name evidence="3" type="ORF">QVN42_13245</name>
</gene>
<keyword evidence="4" id="KW-1185">Reference proteome</keyword>
<name>A0AAW7K4V8_9GAMM</name>
<sequence length="149" mass="16598">MLIKIMMILLVSSSYAVASEMIVSKEKTKQCTIFASDSFKGLEADYAKEIKLQNKEIYKKNDKVQNGSTGSYVVPAPEYISPPDKRMDAVNLFSSICQAAAAASEQGYPKDVLQDAVLGRAYKDFPNSTYSWLKPVFIQMVDKGYSLEK</sequence>
<organism evidence="3 5">
    <name type="scientific">Yersinia nurmii</name>
    <dbReference type="NCBI Taxonomy" id="685706"/>
    <lineage>
        <taxon>Bacteria</taxon>
        <taxon>Pseudomonadati</taxon>
        <taxon>Pseudomonadota</taxon>
        <taxon>Gammaproteobacteria</taxon>
        <taxon>Enterobacterales</taxon>
        <taxon>Yersiniaceae</taxon>
        <taxon>Yersinia</taxon>
    </lineage>
</organism>
<feature type="chain" id="PRO_5043566474" description="Lipoprotein" evidence="1">
    <location>
        <begin position="19"/>
        <end position="149"/>
    </location>
</feature>
<evidence type="ECO:0000313" key="3">
    <source>
        <dbReference type="EMBL" id="MDN0088330.1"/>
    </source>
</evidence>
<dbReference type="EMBL" id="CPYD01000024">
    <property type="protein sequence ID" value="CNF28726.1"/>
    <property type="molecule type" value="Genomic_DNA"/>
</dbReference>
<keyword evidence="1" id="KW-0732">Signal</keyword>
<feature type="signal peptide" evidence="1">
    <location>
        <begin position="1"/>
        <end position="18"/>
    </location>
</feature>
<dbReference type="RefSeq" id="WP_049602398.1">
    <property type="nucleotide sequence ID" value="NZ_CPYD01000024.1"/>
</dbReference>
<dbReference type="Proteomes" id="UP000040578">
    <property type="component" value="Unassembled WGS sequence"/>
</dbReference>
<evidence type="ECO:0008006" key="6">
    <source>
        <dbReference type="Google" id="ProtNLM"/>
    </source>
</evidence>
<evidence type="ECO:0000313" key="4">
    <source>
        <dbReference type="Proteomes" id="UP000040578"/>
    </source>
</evidence>
<evidence type="ECO:0000256" key="1">
    <source>
        <dbReference type="SAM" id="SignalP"/>
    </source>
</evidence>
<protein>
    <recommendedName>
        <fullName evidence="6">Lipoprotein</fullName>
    </recommendedName>
</protein>
<reference evidence="3" key="2">
    <citation type="submission" date="2023-06" db="EMBL/GenBank/DDBJ databases">
        <authorList>
            <person name="Polev D.E."/>
            <person name="Saitova A.T."/>
            <person name="Bogumilchik E.A."/>
            <person name="Kokorina G.I."/>
            <person name="Voskresenskaia E.A."/>
        </authorList>
    </citation>
    <scope>NUCLEOTIDE SEQUENCE</scope>
    <source>
        <strain evidence="3">2145 StPb PI</strain>
    </source>
</reference>
<reference evidence="2 4" key="1">
    <citation type="submission" date="2015-03" db="EMBL/GenBank/DDBJ databases">
        <authorList>
            <consortium name="Pathogen Informatics"/>
            <person name="Murphy D."/>
        </authorList>
    </citation>
    <scope>NUCLEOTIDE SEQUENCE [LARGE SCALE GENOMIC DNA]</scope>
    <source>
        <strain evidence="4">type strain: CIP110231</strain>
        <strain evidence="2">Type strain: CIP110231</strain>
    </source>
</reference>
<accession>A0AAW7K4V8</accession>